<dbReference type="AlphaFoldDB" id="A0A367IKV2"/>
<proteinExistence type="predicted"/>
<gene>
    <name evidence="1" type="ORF">CU097_001192</name>
</gene>
<comment type="caution">
    <text evidence="1">The sequence shown here is derived from an EMBL/GenBank/DDBJ whole genome shotgun (WGS) entry which is preliminary data.</text>
</comment>
<dbReference type="EMBL" id="PJQL01005269">
    <property type="protein sequence ID" value="RCH78305.1"/>
    <property type="molecule type" value="Genomic_DNA"/>
</dbReference>
<feature type="non-terminal residue" evidence="1">
    <location>
        <position position="128"/>
    </location>
</feature>
<name>A0A367IKV2_RHIAZ</name>
<accession>A0A367IKV2</accession>
<reference evidence="1 2" key="1">
    <citation type="journal article" date="2018" name="G3 (Bethesda)">
        <title>Phylogenetic and Phylogenomic Definition of Rhizopus Species.</title>
        <authorList>
            <person name="Gryganskyi A.P."/>
            <person name="Golan J."/>
            <person name="Dolatabadi S."/>
            <person name="Mondo S."/>
            <person name="Robb S."/>
            <person name="Idnurm A."/>
            <person name="Muszewska A."/>
            <person name="Steczkiewicz K."/>
            <person name="Masonjones S."/>
            <person name="Liao H.L."/>
            <person name="Gajdeczka M.T."/>
            <person name="Anike F."/>
            <person name="Vuek A."/>
            <person name="Anishchenko I.M."/>
            <person name="Voigt K."/>
            <person name="de Hoog G.S."/>
            <person name="Smith M.E."/>
            <person name="Heitman J."/>
            <person name="Vilgalys R."/>
            <person name="Stajich J.E."/>
        </authorList>
    </citation>
    <scope>NUCLEOTIDE SEQUENCE [LARGE SCALE GENOMIC DNA]</scope>
    <source>
        <strain evidence="1 2">CBS 357.93</strain>
    </source>
</reference>
<dbReference type="Proteomes" id="UP000252139">
    <property type="component" value="Unassembled WGS sequence"/>
</dbReference>
<protein>
    <submittedName>
        <fullName evidence="1">Uncharacterized protein</fullName>
    </submittedName>
</protein>
<evidence type="ECO:0000313" key="2">
    <source>
        <dbReference type="Proteomes" id="UP000252139"/>
    </source>
</evidence>
<keyword evidence="2" id="KW-1185">Reference proteome</keyword>
<sequence>MATCPSKFRDFKINTDQLDIDEFFYINPAVDWGFENYSRWYTEKNKKAKINTIIEDYKDSLFKIKNYSTLNDDIISYAGDLSNNLNNDKKRKGNQIVNIGTNSGVAINNGSVVINNYESSSNKKQKAK</sequence>
<organism evidence="1 2">
    <name type="scientific">Rhizopus azygosporus</name>
    <name type="common">Rhizopus microsporus var. azygosporus</name>
    <dbReference type="NCBI Taxonomy" id="86630"/>
    <lineage>
        <taxon>Eukaryota</taxon>
        <taxon>Fungi</taxon>
        <taxon>Fungi incertae sedis</taxon>
        <taxon>Mucoromycota</taxon>
        <taxon>Mucoromycotina</taxon>
        <taxon>Mucoromycetes</taxon>
        <taxon>Mucorales</taxon>
        <taxon>Mucorineae</taxon>
        <taxon>Rhizopodaceae</taxon>
        <taxon>Rhizopus</taxon>
    </lineage>
</organism>
<evidence type="ECO:0000313" key="1">
    <source>
        <dbReference type="EMBL" id="RCH78305.1"/>
    </source>
</evidence>